<organism evidence="2 3">
    <name type="scientific">Advenella alkanexedens</name>
    <dbReference type="NCBI Taxonomy" id="1481665"/>
    <lineage>
        <taxon>Bacteria</taxon>
        <taxon>Pseudomonadati</taxon>
        <taxon>Pseudomonadota</taxon>
        <taxon>Betaproteobacteria</taxon>
        <taxon>Burkholderiales</taxon>
        <taxon>Alcaligenaceae</taxon>
    </lineage>
</organism>
<dbReference type="PANTHER" id="PTHR11895:SF176">
    <property type="entry name" value="AMIDASE AMID-RELATED"/>
    <property type="match status" value="1"/>
</dbReference>
<protein>
    <submittedName>
        <fullName evidence="2">Amidase</fullName>
    </submittedName>
</protein>
<gene>
    <name evidence="2" type="ORF">KU392_10915</name>
</gene>
<dbReference type="InterPro" id="IPR000120">
    <property type="entry name" value="Amidase"/>
</dbReference>
<dbReference type="Proteomes" id="UP000722165">
    <property type="component" value="Unassembled WGS sequence"/>
</dbReference>
<evidence type="ECO:0000313" key="2">
    <source>
        <dbReference type="EMBL" id="MBV4397757.1"/>
    </source>
</evidence>
<comment type="caution">
    <text evidence="2">The sequence shown here is derived from an EMBL/GenBank/DDBJ whole genome shotgun (WGS) entry which is preliminary data.</text>
</comment>
<name>A0ABS6NR79_9BURK</name>
<sequence>MDRSIELGKEAQKTDLINADVLLQYCANNGFSAPVADILDIRQAALGLSRSVSKASAGLGINEIDVPFQEVLLKYASEPLGPTSQTSRHERQLPEGIAGSEQWVRDSLEKIANVAPGKLAWHDIYADEALQDAIRADKETSEGKSASALHGIPVGVKDMFDQTGKRAGWGGTLRQSEAVATQEATMITRLKQAGALILGTQHMAEFAMSPTGLNATYGPGQNPWNTAHVSGGSSSGAGMSVGAGHVPLALGSDTGGSVRLPAALCGVVGLKATQYRTSLHGVMPLSPNLDGVGPLAQTVRLVGEAYAAIAGPDGVDLSCLPVKPNLPDWDTPNTNMTIAYPVLEAGSLLTEEMLNAFKATLATFKEMGFTLVKTKLPDLDLLGQLASVMLAAESAAVHRHWLMTQPEKYGRQVRRRLSRGFFVSGMDYYDVLRLRPVFLKRFLEESMPGADAFLLPTTPGEAPKITDTIGSDETILEKRFSALSYWTRGINYLGVPGISFPAGRGAQGLPLGVQLIGRPLGEDRILSMAHQFEMQTGWPKK</sequence>
<evidence type="ECO:0000259" key="1">
    <source>
        <dbReference type="Pfam" id="PF01425"/>
    </source>
</evidence>
<proteinExistence type="predicted"/>
<dbReference type="EMBL" id="JAHSPR010000008">
    <property type="protein sequence ID" value="MBV4397757.1"/>
    <property type="molecule type" value="Genomic_DNA"/>
</dbReference>
<dbReference type="Pfam" id="PF01425">
    <property type="entry name" value="Amidase"/>
    <property type="match status" value="1"/>
</dbReference>
<dbReference type="RefSeq" id="WP_217735312.1">
    <property type="nucleotide sequence ID" value="NZ_JAHSPR010000008.1"/>
</dbReference>
<accession>A0ABS6NR79</accession>
<feature type="domain" description="Amidase" evidence="1">
    <location>
        <begin position="104"/>
        <end position="526"/>
    </location>
</feature>
<keyword evidence="3" id="KW-1185">Reference proteome</keyword>
<dbReference type="PANTHER" id="PTHR11895">
    <property type="entry name" value="TRANSAMIDASE"/>
    <property type="match status" value="1"/>
</dbReference>
<evidence type="ECO:0000313" key="3">
    <source>
        <dbReference type="Proteomes" id="UP000722165"/>
    </source>
</evidence>
<dbReference type="InterPro" id="IPR023631">
    <property type="entry name" value="Amidase_dom"/>
</dbReference>
<reference evidence="2 3" key="1">
    <citation type="submission" date="2021-06" db="EMBL/GenBank/DDBJ databases">
        <authorList>
            <person name="Lu T."/>
            <person name="Wang Q."/>
            <person name="Han X."/>
        </authorList>
    </citation>
    <scope>NUCLEOTIDE SEQUENCE [LARGE SCALE GENOMIC DNA]</scope>
    <source>
        <strain evidence="2 3">LAM0050</strain>
    </source>
</reference>